<dbReference type="Proteomes" id="UP000245207">
    <property type="component" value="Unassembled WGS sequence"/>
</dbReference>
<feature type="transmembrane region" description="Helical" evidence="2">
    <location>
        <begin position="99"/>
        <end position="118"/>
    </location>
</feature>
<gene>
    <name evidence="4" type="ORF">CTI12_AA337300</name>
</gene>
<protein>
    <recommendedName>
        <fullName evidence="3">DUF7733 domain-containing protein</fullName>
    </recommendedName>
</protein>
<evidence type="ECO:0000256" key="1">
    <source>
        <dbReference type="SAM" id="MobiDB-lite"/>
    </source>
</evidence>
<dbReference type="STRING" id="35608.A0A2U1MVF8"/>
<evidence type="ECO:0000256" key="2">
    <source>
        <dbReference type="SAM" id="Phobius"/>
    </source>
</evidence>
<feature type="domain" description="DUF7733" evidence="3">
    <location>
        <begin position="32"/>
        <end position="185"/>
    </location>
</feature>
<organism evidence="4 5">
    <name type="scientific">Artemisia annua</name>
    <name type="common">Sweet wormwood</name>
    <dbReference type="NCBI Taxonomy" id="35608"/>
    <lineage>
        <taxon>Eukaryota</taxon>
        <taxon>Viridiplantae</taxon>
        <taxon>Streptophyta</taxon>
        <taxon>Embryophyta</taxon>
        <taxon>Tracheophyta</taxon>
        <taxon>Spermatophyta</taxon>
        <taxon>Magnoliopsida</taxon>
        <taxon>eudicotyledons</taxon>
        <taxon>Gunneridae</taxon>
        <taxon>Pentapetalae</taxon>
        <taxon>asterids</taxon>
        <taxon>campanulids</taxon>
        <taxon>Asterales</taxon>
        <taxon>Asteraceae</taxon>
        <taxon>Asteroideae</taxon>
        <taxon>Anthemideae</taxon>
        <taxon>Artemisiinae</taxon>
        <taxon>Artemisia</taxon>
    </lineage>
</organism>
<feature type="transmembrane region" description="Helical" evidence="2">
    <location>
        <begin position="36"/>
        <end position="54"/>
    </location>
</feature>
<feature type="region of interest" description="Disordered" evidence="1">
    <location>
        <begin position="1"/>
        <end position="21"/>
    </location>
</feature>
<dbReference type="PANTHER" id="PTHR33829">
    <property type="entry name" value="OSJNBA0044M19.10 PROTEIN"/>
    <property type="match status" value="1"/>
</dbReference>
<proteinExistence type="predicted"/>
<dbReference type="Pfam" id="PF24867">
    <property type="entry name" value="DUF7733"/>
    <property type="match status" value="1"/>
</dbReference>
<feature type="transmembrane region" description="Helical" evidence="2">
    <location>
        <begin position="60"/>
        <end position="78"/>
    </location>
</feature>
<keyword evidence="2" id="KW-1133">Transmembrane helix</keyword>
<keyword evidence="2" id="KW-0812">Transmembrane</keyword>
<sequence>MSGISLAVETRPDSNPKTQNQTPVEDVIHSLRVIDLQLAAFITVFSASGLVPLFDLVFPAVTSAYLLFLSQLVFPVHVGHVGPTSTKKTLFQPSRLFRVYMFMGTFVGLVLPLAYVLGGFVKGDETAIRSVAPHLFLLSFQVLTENVVSGLGLFSSPVRVFVPMLYTVRRIFVMLDWIHDVWIDKTMPPNAEIK</sequence>
<dbReference type="AlphaFoldDB" id="A0A2U1MVF8"/>
<evidence type="ECO:0000313" key="5">
    <source>
        <dbReference type="Proteomes" id="UP000245207"/>
    </source>
</evidence>
<keyword evidence="2" id="KW-0472">Membrane</keyword>
<dbReference type="PANTHER" id="PTHR33829:SF2">
    <property type="entry name" value="OS04G0386700 PROTEIN"/>
    <property type="match status" value="1"/>
</dbReference>
<name>A0A2U1MVF8_ARTAN</name>
<dbReference type="EMBL" id="PKPP01004265">
    <property type="protein sequence ID" value="PWA65232.1"/>
    <property type="molecule type" value="Genomic_DNA"/>
</dbReference>
<reference evidence="4 5" key="1">
    <citation type="journal article" date="2018" name="Mol. Plant">
        <title>The genome of Artemisia annua provides insight into the evolution of Asteraceae family and artemisinin biosynthesis.</title>
        <authorList>
            <person name="Shen Q."/>
            <person name="Zhang L."/>
            <person name="Liao Z."/>
            <person name="Wang S."/>
            <person name="Yan T."/>
            <person name="Shi P."/>
            <person name="Liu M."/>
            <person name="Fu X."/>
            <person name="Pan Q."/>
            <person name="Wang Y."/>
            <person name="Lv Z."/>
            <person name="Lu X."/>
            <person name="Zhang F."/>
            <person name="Jiang W."/>
            <person name="Ma Y."/>
            <person name="Chen M."/>
            <person name="Hao X."/>
            <person name="Li L."/>
            <person name="Tang Y."/>
            <person name="Lv G."/>
            <person name="Zhou Y."/>
            <person name="Sun X."/>
            <person name="Brodelius P.E."/>
            <person name="Rose J.K.C."/>
            <person name="Tang K."/>
        </authorList>
    </citation>
    <scope>NUCLEOTIDE SEQUENCE [LARGE SCALE GENOMIC DNA]</scope>
    <source>
        <strain evidence="5">cv. Huhao1</strain>
        <tissue evidence="4">Leaf</tissue>
    </source>
</reference>
<keyword evidence="5" id="KW-1185">Reference proteome</keyword>
<dbReference type="InterPro" id="IPR056635">
    <property type="entry name" value="DUF7733"/>
</dbReference>
<evidence type="ECO:0000313" key="4">
    <source>
        <dbReference type="EMBL" id="PWA65232.1"/>
    </source>
</evidence>
<comment type="caution">
    <text evidence="4">The sequence shown here is derived from an EMBL/GenBank/DDBJ whole genome shotgun (WGS) entry which is preliminary data.</text>
</comment>
<dbReference type="OrthoDB" id="2020376at2759"/>
<evidence type="ECO:0000259" key="3">
    <source>
        <dbReference type="Pfam" id="PF24867"/>
    </source>
</evidence>
<accession>A0A2U1MVF8</accession>